<dbReference type="EMBL" id="CP032382">
    <property type="protein sequence ID" value="AYB29229.1"/>
    <property type="molecule type" value="Genomic_DNA"/>
</dbReference>
<evidence type="ECO:0000313" key="1">
    <source>
        <dbReference type="EMBL" id="AYB29229.1"/>
    </source>
</evidence>
<name>A0A385SDD2_9BACT</name>
<reference evidence="2" key="1">
    <citation type="submission" date="2018-09" db="EMBL/GenBank/DDBJ databases">
        <title>Chryseolinea sp. KIS68-18 isolated from soil.</title>
        <authorList>
            <person name="Weon H.-Y."/>
            <person name="Kwon S.-W."/>
            <person name="Lee S.A."/>
        </authorList>
    </citation>
    <scope>NUCLEOTIDE SEQUENCE [LARGE SCALE GENOMIC DNA]</scope>
    <source>
        <strain evidence="2">KIS68-18</strain>
    </source>
</reference>
<dbReference type="AlphaFoldDB" id="A0A385SDD2"/>
<dbReference type="KEGG" id="chk:D4L85_00920"/>
<protein>
    <recommendedName>
        <fullName evidence="3">SsrA-binding protein</fullName>
    </recommendedName>
</protein>
<evidence type="ECO:0000313" key="2">
    <source>
        <dbReference type="Proteomes" id="UP000266183"/>
    </source>
</evidence>
<dbReference type="Proteomes" id="UP000266183">
    <property type="component" value="Chromosome"/>
</dbReference>
<organism evidence="1 2">
    <name type="scientific">Chryseolinea soli</name>
    <dbReference type="NCBI Taxonomy" id="2321403"/>
    <lineage>
        <taxon>Bacteria</taxon>
        <taxon>Pseudomonadati</taxon>
        <taxon>Bacteroidota</taxon>
        <taxon>Cytophagia</taxon>
        <taxon>Cytophagales</taxon>
        <taxon>Fulvivirgaceae</taxon>
        <taxon>Chryseolinea</taxon>
    </lineage>
</organism>
<gene>
    <name evidence="1" type="ORF">D4L85_00920</name>
</gene>
<keyword evidence="2" id="KW-1185">Reference proteome</keyword>
<proteinExistence type="predicted"/>
<accession>A0A385SDD2</accession>
<evidence type="ECO:0008006" key="3">
    <source>
        <dbReference type="Google" id="ProtNLM"/>
    </source>
</evidence>
<sequence length="67" mass="7873">MAPIPGPVFIKIFYANFVHMKKSFFKLLARINKAILPRYSQRDITRLSKLDKALVAFRYWVTLNSLD</sequence>